<evidence type="ECO:0000256" key="8">
    <source>
        <dbReference type="ARBA" id="ARBA00051711"/>
    </source>
</evidence>
<protein>
    <recommendedName>
        <fullName evidence="4">aralkylamine N-acetyltransferase</fullName>
        <ecNumber evidence="4">2.3.1.87</ecNumber>
    </recommendedName>
</protein>
<evidence type="ECO:0000256" key="4">
    <source>
        <dbReference type="ARBA" id="ARBA00039114"/>
    </source>
</evidence>
<keyword evidence="1" id="KW-0808">Transferase</keyword>
<accession>A0A2A2JHF5</accession>
<comment type="catalytic activity">
    <reaction evidence="8">
        <text>dopamine + acetyl-CoA = N-acetyldopamine + CoA + H(+)</text>
        <dbReference type="Rhea" id="RHEA:51388"/>
        <dbReference type="ChEBI" id="CHEBI:15378"/>
        <dbReference type="ChEBI" id="CHEBI:57287"/>
        <dbReference type="ChEBI" id="CHEBI:57288"/>
        <dbReference type="ChEBI" id="CHEBI:59905"/>
        <dbReference type="ChEBI" id="CHEBI:125678"/>
    </reaction>
    <physiologicalReaction direction="left-to-right" evidence="8">
        <dbReference type="Rhea" id="RHEA:51389"/>
    </physiologicalReaction>
</comment>
<comment type="pathway">
    <text evidence="2">Aromatic compound metabolism; melatonin biosynthesis; melatonin from serotonin: step 1/2.</text>
</comment>
<evidence type="ECO:0000313" key="13">
    <source>
        <dbReference type="EMBL" id="PAV60962.1"/>
    </source>
</evidence>
<comment type="catalytic activity">
    <reaction evidence="9">
        <text>serotonin + (9Z)-octadecenoyl-CoA = N-(9Z-octadecenoyl)-serotonin + CoA + H(+)</text>
        <dbReference type="Rhea" id="RHEA:51392"/>
        <dbReference type="ChEBI" id="CHEBI:15378"/>
        <dbReference type="ChEBI" id="CHEBI:57287"/>
        <dbReference type="ChEBI" id="CHEBI:57387"/>
        <dbReference type="ChEBI" id="CHEBI:134064"/>
        <dbReference type="ChEBI" id="CHEBI:350546"/>
    </reaction>
    <physiologicalReaction direction="left-to-right" evidence="9">
        <dbReference type="Rhea" id="RHEA:51393"/>
    </physiologicalReaction>
</comment>
<evidence type="ECO:0000256" key="12">
    <source>
        <dbReference type="ARBA" id="ARBA00052491"/>
    </source>
</evidence>
<comment type="catalytic activity">
    <reaction evidence="7">
        <text>serotonin + (5Z,8Z,11Z,14Z)-eicosatetraenoyl-CoA = N-[(5Z,8Z,11Z,14Z)-eicosatetraenoyl]-serotonin + CoA + H(+)</text>
        <dbReference type="Rhea" id="RHEA:51396"/>
        <dbReference type="ChEBI" id="CHEBI:15378"/>
        <dbReference type="ChEBI" id="CHEBI:57287"/>
        <dbReference type="ChEBI" id="CHEBI:57368"/>
        <dbReference type="ChEBI" id="CHEBI:132255"/>
        <dbReference type="ChEBI" id="CHEBI:350546"/>
    </reaction>
    <physiologicalReaction direction="left-to-right" evidence="7">
        <dbReference type="Rhea" id="RHEA:51397"/>
    </physiologicalReaction>
</comment>
<dbReference type="SUPFAM" id="SSF55729">
    <property type="entry name" value="Acyl-CoA N-acyltransferases (Nat)"/>
    <property type="match status" value="1"/>
</dbReference>
<gene>
    <name evidence="13" type="ORF">WR25_25797</name>
</gene>
<dbReference type="EMBL" id="LIAE01010441">
    <property type="protein sequence ID" value="PAV60962.1"/>
    <property type="molecule type" value="Genomic_DNA"/>
</dbReference>
<dbReference type="EC" id="2.3.1.87" evidence="4"/>
<organism evidence="13 14">
    <name type="scientific">Diploscapter pachys</name>
    <dbReference type="NCBI Taxonomy" id="2018661"/>
    <lineage>
        <taxon>Eukaryota</taxon>
        <taxon>Metazoa</taxon>
        <taxon>Ecdysozoa</taxon>
        <taxon>Nematoda</taxon>
        <taxon>Chromadorea</taxon>
        <taxon>Rhabditida</taxon>
        <taxon>Rhabditina</taxon>
        <taxon>Rhabditomorpha</taxon>
        <taxon>Rhabditoidea</taxon>
        <taxon>Rhabditidae</taxon>
        <taxon>Diploscapter</taxon>
    </lineage>
</organism>
<evidence type="ECO:0000256" key="5">
    <source>
        <dbReference type="ARBA" id="ARBA00050189"/>
    </source>
</evidence>
<evidence type="ECO:0000256" key="7">
    <source>
        <dbReference type="ARBA" id="ARBA00051284"/>
    </source>
</evidence>
<dbReference type="OrthoDB" id="41532at2759"/>
<dbReference type="STRING" id="2018661.A0A2A2JHF5"/>
<comment type="catalytic activity">
    <reaction evidence="6">
        <text>serotonin + octadecanoyl-CoA = N-octadecanoyl-serotonin + CoA + H(+)</text>
        <dbReference type="Rhea" id="RHEA:51400"/>
        <dbReference type="ChEBI" id="CHEBI:15378"/>
        <dbReference type="ChEBI" id="CHEBI:57287"/>
        <dbReference type="ChEBI" id="CHEBI:57394"/>
        <dbReference type="ChEBI" id="CHEBI:134065"/>
        <dbReference type="ChEBI" id="CHEBI:350546"/>
    </reaction>
    <physiologicalReaction direction="left-to-right" evidence="6">
        <dbReference type="Rhea" id="RHEA:51401"/>
    </physiologicalReaction>
</comment>
<comment type="caution">
    <text evidence="13">The sequence shown here is derived from an EMBL/GenBank/DDBJ whole genome shotgun (WGS) entry which is preliminary data.</text>
</comment>
<comment type="similarity">
    <text evidence="3">Belongs to the acetyltransferase family. AANAT subfamily.</text>
</comment>
<evidence type="ECO:0000256" key="6">
    <source>
        <dbReference type="ARBA" id="ARBA00050849"/>
    </source>
</evidence>
<evidence type="ECO:0000256" key="1">
    <source>
        <dbReference type="ARBA" id="ARBA00022679"/>
    </source>
</evidence>
<dbReference type="AlphaFoldDB" id="A0A2A2JHF5"/>
<dbReference type="InterPro" id="IPR016181">
    <property type="entry name" value="Acyl_CoA_acyltransferase"/>
</dbReference>
<name>A0A2A2JHF5_9BILA</name>
<dbReference type="Proteomes" id="UP000218231">
    <property type="component" value="Unassembled WGS sequence"/>
</dbReference>
<dbReference type="Gene3D" id="3.40.630.30">
    <property type="match status" value="1"/>
</dbReference>
<evidence type="ECO:0000256" key="9">
    <source>
        <dbReference type="ARBA" id="ARBA00051823"/>
    </source>
</evidence>
<dbReference type="PANTHER" id="PTHR20905:SF30">
    <property type="entry name" value="N-ACETYLTRANSFERASE DOMAIN-CONTAINING PROTEIN"/>
    <property type="match status" value="1"/>
</dbReference>
<evidence type="ECO:0000256" key="10">
    <source>
        <dbReference type="ARBA" id="ARBA00052178"/>
    </source>
</evidence>
<sequence>MDLEPKDFDVSQLGFNDAKPSDKDEIMHYLITYFRHDEPNLRALQFSEDEFRPMAELIVDKSLATPFSTIVRYQGEIVALMINSLWRRADKTEDGYSENMNEKPILGRMLDDCHDKFWKLVPETVNTVVYREIGSVRRDFRRKGIARKLIFCGITPENIQKYDIGGIVAVNSSFAQQANLRKAGFIALNTIYHKDYKDENGQQYYQTDDGTDKMILNFMPTETYLEKLKEQK</sequence>
<keyword evidence="14" id="KW-1185">Reference proteome</keyword>
<proteinExistence type="inferred from homology"/>
<evidence type="ECO:0000256" key="11">
    <source>
        <dbReference type="ARBA" id="ARBA00052335"/>
    </source>
</evidence>
<comment type="catalytic activity">
    <reaction evidence="10">
        <text>serotonin + hexadecanoyl-CoA = N-hexadecanoyl-serotonin + CoA + H(+)</text>
        <dbReference type="Rhea" id="RHEA:51384"/>
        <dbReference type="ChEBI" id="CHEBI:15378"/>
        <dbReference type="ChEBI" id="CHEBI:57287"/>
        <dbReference type="ChEBI" id="CHEBI:57379"/>
        <dbReference type="ChEBI" id="CHEBI:134059"/>
        <dbReference type="ChEBI" id="CHEBI:350546"/>
    </reaction>
    <physiologicalReaction direction="left-to-right" evidence="10">
        <dbReference type="Rhea" id="RHEA:51385"/>
    </physiologicalReaction>
</comment>
<dbReference type="GO" id="GO:0004059">
    <property type="term" value="F:aralkylamine N-acetyltransferase activity"/>
    <property type="evidence" value="ECO:0007669"/>
    <property type="project" value="UniProtKB-EC"/>
</dbReference>
<comment type="catalytic activity">
    <reaction evidence="11">
        <text>dopamine + hexadecanoyl-CoA = N-hexadecanoyl-dopamine + CoA + H(+)</text>
        <dbReference type="Rhea" id="RHEA:51376"/>
        <dbReference type="ChEBI" id="CHEBI:15378"/>
        <dbReference type="ChEBI" id="CHEBI:57287"/>
        <dbReference type="ChEBI" id="CHEBI:57379"/>
        <dbReference type="ChEBI" id="CHEBI:59905"/>
        <dbReference type="ChEBI" id="CHEBI:134058"/>
    </reaction>
    <physiologicalReaction direction="left-to-right" evidence="11">
        <dbReference type="Rhea" id="RHEA:51377"/>
    </physiologicalReaction>
</comment>
<dbReference type="PANTHER" id="PTHR20905">
    <property type="entry name" value="N-ACETYLTRANSFERASE-RELATED"/>
    <property type="match status" value="1"/>
</dbReference>
<comment type="catalytic activity">
    <reaction evidence="5">
        <text>dopamine + (9Z)-octadecenoyl-CoA = N-(9Z-octadecanoyl)-dopamine + CoA + H(+)</text>
        <dbReference type="Rhea" id="RHEA:51380"/>
        <dbReference type="ChEBI" id="CHEBI:15378"/>
        <dbReference type="ChEBI" id="CHEBI:31883"/>
        <dbReference type="ChEBI" id="CHEBI:57287"/>
        <dbReference type="ChEBI" id="CHEBI:57387"/>
        <dbReference type="ChEBI" id="CHEBI:59905"/>
    </reaction>
    <physiologicalReaction direction="left-to-right" evidence="5">
        <dbReference type="Rhea" id="RHEA:51381"/>
    </physiologicalReaction>
</comment>
<evidence type="ECO:0000256" key="3">
    <source>
        <dbReference type="ARBA" id="ARBA00038182"/>
    </source>
</evidence>
<dbReference type="FunFam" id="3.40.630.30:FF:000046">
    <property type="entry name" value="Dopamine N-acetyltransferase"/>
    <property type="match status" value="1"/>
</dbReference>
<evidence type="ECO:0000256" key="2">
    <source>
        <dbReference type="ARBA" id="ARBA00037926"/>
    </source>
</evidence>
<comment type="catalytic activity">
    <reaction evidence="12">
        <text>serotonin + acetyl-CoA = N-acetylserotonin + CoA + H(+)</text>
        <dbReference type="Rhea" id="RHEA:25217"/>
        <dbReference type="ChEBI" id="CHEBI:15378"/>
        <dbReference type="ChEBI" id="CHEBI:17697"/>
        <dbReference type="ChEBI" id="CHEBI:57287"/>
        <dbReference type="ChEBI" id="CHEBI:57288"/>
        <dbReference type="ChEBI" id="CHEBI:350546"/>
        <dbReference type="EC" id="2.3.1.87"/>
    </reaction>
    <physiologicalReaction direction="left-to-right" evidence="12">
        <dbReference type="Rhea" id="RHEA:25218"/>
    </physiologicalReaction>
</comment>
<evidence type="ECO:0000313" key="14">
    <source>
        <dbReference type="Proteomes" id="UP000218231"/>
    </source>
</evidence>
<reference evidence="13 14" key="1">
    <citation type="journal article" date="2017" name="Curr. Biol.">
        <title>Genome architecture and evolution of a unichromosomal asexual nematode.</title>
        <authorList>
            <person name="Fradin H."/>
            <person name="Zegar C."/>
            <person name="Gutwein M."/>
            <person name="Lucas J."/>
            <person name="Kovtun M."/>
            <person name="Corcoran D."/>
            <person name="Baugh L.R."/>
            <person name="Kiontke K."/>
            <person name="Gunsalus K."/>
            <person name="Fitch D.H."/>
            <person name="Piano F."/>
        </authorList>
    </citation>
    <scope>NUCLEOTIDE SEQUENCE [LARGE SCALE GENOMIC DNA]</scope>
    <source>
        <strain evidence="13">PF1309</strain>
    </source>
</reference>